<accession>A0ABT4Y8Y9</accession>
<proteinExistence type="predicted"/>
<dbReference type="Pfam" id="PF16786">
    <property type="entry name" value="RecA_dep_nuc"/>
    <property type="match status" value="1"/>
</dbReference>
<gene>
    <name evidence="1" type="ORF">NNO07_18895</name>
</gene>
<reference evidence="1 2" key="1">
    <citation type="submission" date="2022-07" db="EMBL/GenBank/DDBJ databases">
        <title>Genome Analysis of Selected Gammaproteobacteria from Nigerian Food snails.</title>
        <authorList>
            <person name="Okafor A.C."/>
        </authorList>
    </citation>
    <scope>NUCLEOTIDE SEQUENCE [LARGE SCALE GENOMIC DNA]</scope>
    <source>
        <strain evidence="1 2">Awg 2</strain>
    </source>
</reference>
<organism evidence="1 2">
    <name type="scientific">Metapseudomonas resinovorans</name>
    <name type="common">Pseudomonas resinovorans</name>
    <dbReference type="NCBI Taxonomy" id="53412"/>
    <lineage>
        <taxon>Bacteria</taxon>
        <taxon>Pseudomonadati</taxon>
        <taxon>Pseudomonadota</taxon>
        <taxon>Gammaproteobacteria</taxon>
        <taxon>Pseudomonadales</taxon>
        <taxon>Pseudomonadaceae</taxon>
        <taxon>Metapseudomonas</taxon>
    </lineage>
</organism>
<dbReference type="Gene3D" id="3.30.40.190">
    <property type="match status" value="1"/>
</dbReference>
<comment type="caution">
    <text evidence="1">The sequence shown here is derived from an EMBL/GenBank/DDBJ whole genome shotgun (WGS) entry which is preliminary data.</text>
</comment>
<protein>
    <submittedName>
        <fullName evidence="1">Ref family protein</fullName>
    </submittedName>
</protein>
<name>A0ABT4Y8Y9_METRE</name>
<evidence type="ECO:0000313" key="2">
    <source>
        <dbReference type="Proteomes" id="UP001211689"/>
    </source>
</evidence>
<dbReference type="EMBL" id="JANEWF010000024">
    <property type="protein sequence ID" value="MDA8485139.1"/>
    <property type="molecule type" value="Genomic_DNA"/>
</dbReference>
<keyword evidence="2" id="KW-1185">Reference proteome</keyword>
<evidence type="ECO:0000313" key="1">
    <source>
        <dbReference type="EMBL" id="MDA8485139.1"/>
    </source>
</evidence>
<sequence>MMQGRNVTQAQKDWHHMLVNGVGCIACRVDTGEFNDFCSIHHIDGRTKPHAHWNVLPLCAAHHQTGGEGVALHHNKARFEKRFGTQRELLERCMQILAEQGHDIPAGFLAWHDGEGIEA</sequence>
<dbReference type="RefSeq" id="WP_271471594.1">
    <property type="nucleotide sequence ID" value="NZ_JANEWF010000024.1"/>
</dbReference>
<dbReference type="InterPro" id="IPR031875">
    <property type="entry name" value="RecA_dep_nuc"/>
</dbReference>
<dbReference type="Proteomes" id="UP001211689">
    <property type="component" value="Unassembled WGS sequence"/>
</dbReference>